<dbReference type="EMBL" id="AEYE02000005">
    <property type="protein sequence ID" value="EPE99551.1"/>
    <property type="molecule type" value="Genomic_DNA"/>
</dbReference>
<feature type="signal peptide" evidence="1">
    <location>
        <begin position="1"/>
        <end position="21"/>
    </location>
</feature>
<accession>S3I2Z5</accession>
<evidence type="ECO:0000313" key="2">
    <source>
        <dbReference type="EMBL" id="EPE99551.1"/>
    </source>
</evidence>
<proteinExistence type="predicted"/>
<dbReference type="STRING" id="990285.RGCCGE502_05190"/>
<organism evidence="2 3">
    <name type="scientific">Rhizobium grahamii CCGE 502</name>
    <dbReference type="NCBI Taxonomy" id="990285"/>
    <lineage>
        <taxon>Bacteria</taxon>
        <taxon>Pseudomonadati</taxon>
        <taxon>Pseudomonadota</taxon>
        <taxon>Alphaproteobacteria</taxon>
        <taxon>Hyphomicrobiales</taxon>
        <taxon>Rhizobiaceae</taxon>
        <taxon>Rhizobium/Agrobacterium group</taxon>
        <taxon>Rhizobium</taxon>
    </lineage>
</organism>
<protein>
    <submittedName>
        <fullName evidence="2">Uncharacterized protein</fullName>
    </submittedName>
</protein>
<comment type="caution">
    <text evidence="2">The sequence shown here is derived from an EMBL/GenBank/DDBJ whole genome shotgun (WGS) entry which is preliminary data.</text>
</comment>
<keyword evidence="3" id="KW-1185">Reference proteome</keyword>
<name>S3I2Z5_9HYPH</name>
<keyword evidence="1" id="KW-0732">Signal</keyword>
<evidence type="ECO:0000256" key="1">
    <source>
        <dbReference type="SAM" id="SignalP"/>
    </source>
</evidence>
<gene>
    <name evidence="2" type="ORF">RGCCGE502_05190</name>
</gene>
<dbReference type="Proteomes" id="UP000014411">
    <property type="component" value="Unassembled WGS sequence"/>
</dbReference>
<evidence type="ECO:0000313" key="3">
    <source>
        <dbReference type="Proteomes" id="UP000014411"/>
    </source>
</evidence>
<reference evidence="2 3" key="1">
    <citation type="journal article" date="2012" name="J. Bacteriol.">
        <title>Genome sequence of Rhizobium grahamii CCGE502, a broad-host-range symbiont with low nodulation competitiveness in Phaseolus vulgaris.</title>
        <authorList>
            <person name="Althabegoiti M.J."/>
            <person name="Lozano L."/>
            <person name="Torres-Tejerizo G."/>
            <person name="Ormeno-Orrillo E."/>
            <person name="Rogel M.A."/>
            <person name="Gonzalez V."/>
            <person name="Martinez-Romero E."/>
        </authorList>
    </citation>
    <scope>NUCLEOTIDE SEQUENCE [LARGE SCALE GENOMIC DNA]</scope>
    <source>
        <strain evidence="2 3">CCGE 502</strain>
    </source>
</reference>
<dbReference type="AlphaFoldDB" id="S3I2Z5"/>
<sequence>MNVERAFFIVASFLLCAPAYAENSTETCRAVGETAKTVMEARQRNADMSKLMEIMDRTGEGKEFYRRIVILAYKRPAWHTQKLRDEAISQFSNDIQLACYQNSDK</sequence>
<feature type="chain" id="PRO_5004509572" evidence="1">
    <location>
        <begin position="22"/>
        <end position="105"/>
    </location>
</feature>
<dbReference type="HOGENOM" id="CLU_2234372_0_0_5"/>